<dbReference type="InterPro" id="IPR038933">
    <property type="entry name" value="Ovate"/>
</dbReference>
<name>A0A2Z7BJI9_9LAMI</name>
<gene>
    <name evidence="9" type="ORF">F511_21722</name>
</gene>
<sequence>MRSGPKNPLSCLDHFKICCPKNPNALVRHPLPALTCMFSPVNSRSCDISFPSPPPSDPRRSSKIKSLGSCERRSRSCTKHRIIDDEFQSYGYLQPRMEGKMKMHNSPVSSDSDESDMTVRYSRIGRGSKKNIKRKPKAKIYSNINPSAIDECDETHILSSSPTSFTSSCSYTHSLKTSTGVHINSRERAAKQKHIGSRRFQRFGSKEWKDDGKTVPLLESAEKKPIPERLAPHIVVKRSANPHWDFRLSMLEMIRDQKMTDPKEMENLLISFLSLNSGQHHKVIIEAFAEIWKEMYCGSWN</sequence>
<evidence type="ECO:0000256" key="4">
    <source>
        <dbReference type="ARBA" id="ARBA00023163"/>
    </source>
</evidence>
<evidence type="ECO:0000259" key="8">
    <source>
        <dbReference type="PROSITE" id="PS51754"/>
    </source>
</evidence>
<evidence type="ECO:0000313" key="10">
    <source>
        <dbReference type="Proteomes" id="UP000250235"/>
    </source>
</evidence>
<evidence type="ECO:0000256" key="5">
    <source>
        <dbReference type="ARBA" id="ARBA00023242"/>
    </source>
</evidence>
<proteinExistence type="predicted"/>
<dbReference type="NCBIfam" id="TIGR01568">
    <property type="entry name" value="A_thal_3678"/>
    <property type="match status" value="1"/>
</dbReference>
<evidence type="ECO:0000256" key="1">
    <source>
        <dbReference type="ARBA" id="ARBA00004123"/>
    </source>
</evidence>
<dbReference type="EMBL" id="KV005131">
    <property type="protein sequence ID" value="KZV34237.1"/>
    <property type="molecule type" value="Genomic_DNA"/>
</dbReference>
<dbReference type="PANTHER" id="PTHR33057:SF224">
    <property type="entry name" value="TRANSCRIPTION REPRESSOR"/>
    <property type="match status" value="1"/>
</dbReference>
<accession>A0A2Z7BJI9</accession>
<evidence type="ECO:0000256" key="3">
    <source>
        <dbReference type="ARBA" id="ARBA00023015"/>
    </source>
</evidence>
<dbReference type="GO" id="GO:0045892">
    <property type="term" value="P:negative regulation of DNA-templated transcription"/>
    <property type="evidence" value="ECO:0007669"/>
    <property type="project" value="UniProtKB-UniRule"/>
</dbReference>
<dbReference type="Proteomes" id="UP000250235">
    <property type="component" value="Unassembled WGS sequence"/>
</dbReference>
<dbReference type="PROSITE" id="PS51754">
    <property type="entry name" value="OVATE"/>
    <property type="match status" value="1"/>
</dbReference>
<reference evidence="9 10" key="1">
    <citation type="journal article" date="2015" name="Proc. Natl. Acad. Sci. U.S.A.">
        <title>The resurrection genome of Boea hygrometrica: A blueprint for survival of dehydration.</title>
        <authorList>
            <person name="Xiao L."/>
            <person name="Yang G."/>
            <person name="Zhang L."/>
            <person name="Yang X."/>
            <person name="Zhao S."/>
            <person name="Ji Z."/>
            <person name="Zhou Q."/>
            <person name="Hu M."/>
            <person name="Wang Y."/>
            <person name="Chen M."/>
            <person name="Xu Y."/>
            <person name="Jin H."/>
            <person name="Xiao X."/>
            <person name="Hu G."/>
            <person name="Bao F."/>
            <person name="Hu Y."/>
            <person name="Wan P."/>
            <person name="Li L."/>
            <person name="Deng X."/>
            <person name="Kuang T."/>
            <person name="Xiang C."/>
            <person name="Zhu J.K."/>
            <person name="Oliver M.J."/>
            <person name="He Y."/>
        </authorList>
    </citation>
    <scope>NUCLEOTIDE SEQUENCE [LARGE SCALE GENOMIC DNA]</scope>
    <source>
        <strain evidence="10">cv. XS01</strain>
    </source>
</reference>
<keyword evidence="10" id="KW-1185">Reference proteome</keyword>
<keyword evidence="4 6" id="KW-0804">Transcription</keyword>
<organism evidence="9 10">
    <name type="scientific">Dorcoceras hygrometricum</name>
    <dbReference type="NCBI Taxonomy" id="472368"/>
    <lineage>
        <taxon>Eukaryota</taxon>
        <taxon>Viridiplantae</taxon>
        <taxon>Streptophyta</taxon>
        <taxon>Embryophyta</taxon>
        <taxon>Tracheophyta</taxon>
        <taxon>Spermatophyta</taxon>
        <taxon>Magnoliopsida</taxon>
        <taxon>eudicotyledons</taxon>
        <taxon>Gunneridae</taxon>
        <taxon>Pentapetalae</taxon>
        <taxon>asterids</taxon>
        <taxon>lamiids</taxon>
        <taxon>Lamiales</taxon>
        <taxon>Gesneriaceae</taxon>
        <taxon>Didymocarpoideae</taxon>
        <taxon>Trichosporeae</taxon>
        <taxon>Loxocarpinae</taxon>
        <taxon>Dorcoceras</taxon>
    </lineage>
</organism>
<evidence type="ECO:0000256" key="7">
    <source>
        <dbReference type="SAM" id="MobiDB-lite"/>
    </source>
</evidence>
<evidence type="ECO:0000256" key="2">
    <source>
        <dbReference type="ARBA" id="ARBA00022491"/>
    </source>
</evidence>
<dbReference type="AlphaFoldDB" id="A0A2Z7BJI9"/>
<feature type="region of interest" description="Disordered" evidence="7">
    <location>
        <begin position="49"/>
        <end position="70"/>
    </location>
</feature>
<dbReference type="GO" id="GO:0005634">
    <property type="term" value="C:nucleus"/>
    <property type="evidence" value="ECO:0007669"/>
    <property type="project" value="UniProtKB-SubCell"/>
</dbReference>
<dbReference type="InterPro" id="IPR006458">
    <property type="entry name" value="Ovate_C"/>
</dbReference>
<comment type="function">
    <text evidence="6">Transcriptional repressor that regulates multiple aspects of plant growth and development.</text>
</comment>
<dbReference type="OrthoDB" id="1928390at2759"/>
<dbReference type="Pfam" id="PF04844">
    <property type="entry name" value="Ovate"/>
    <property type="match status" value="1"/>
</dbReference>
<protein>
    <recommendedName>
        <fullName evidence="6">Transcription repressor</fullName>
    </recommendedName>
    <alternativeName>
        <fullName evidence="6">Ovate family protein</fullName>
    </alternativeName>
</protein>
<comment type="subcellular location">
    <subcellularLocation>
        <location evidence="1 6">Nucleus</location>
    </subcellularLocation>
</comment>
<keyword evidence="3 6" id="KW-0805">Transcription regulation</keyword>
<dbReference type="PANTHER" id="PTHR33057">
    <property type="entry name" value="TRANSCRIPTION REPRESSOR OFP7-RELATED"/>
    <property type="match status" value="1"/>
</dbReference>
<keyword evidence="2 6" id="KW-0678">Repressor</keyword>
<evidence type="ECO:0000256" key="6">
    <source>
        <dbReference type="RuleBase" id="RU367028"/>
    </source>
</evidence>
<keyword evidence="5 6" id="KW-0539">Nucleus</keyword>
<feature type="domain" description="OVATE" evidence="8">
    <location>
        <begin position="235"/>
        <end position="294"/>
    </location>
</feature>
<evidence type="ECO:0000313" key="9">
    <source>
        <dbReference type="EMBL" id="KZV34237.1"/>
    </source>
</evidence>